<dbReference type="GO" id="GO:0005524">
    <property type="term" value="F:ATP binding"/>
    <property type="evidence" value="ECO:0007669"/>
    <property type="project" value="UniProtKB-KW"/>
</dbReference>
<dbReference type="GO" id="GO:0140662">
    <property type="term" value="F:ATP-dependent protein folding chaperone"/>
    <property type="evidence" value="ECO:0007669"/>
    <property type="project" value="InterPro"/>
</dbReference>
<accession>A0A5B1BMF8</accession>
<dbReference type="AlphaFoldDB" id="A0A5B1BMF8"/>
<feature type="compositionally biased region" description="Low complexity" evidence="4">
    <location>
        <begin position="495"/>
        <end position="511"/>
    </location>
</feature>
<keyword evidence="5" id="KW-0472">Membrane</keyword>
<dbReference type="PANTHER" id="PTHR42749">
    <property type="entry name" value="CELL SHAPE-DETERMINING PROTEIN MREB"/>
    <property type="match status" value="1"/>
</dbReference>
<evidence type="ECO:0000313" key="6">
    <source>
        <dbReference type="EMBL" id="KAA1249938.1"/>
    </source>
</evidence>
<evidence type="ECO:0000256" key="1">
    <source>
        <dbReference type="ARBA" id="ARBA00022741"/>
    </source>
</evidence>
<dbReference type="Proteomes" id="UP000324701">
    <property type="component" value="Unassembled WGS sequence"/>
</dbReference>
<dbReference type="InterPro" id="IPR013126">
    <property type="entry name" value="Hsp_70_fam"/>
</dbReference>
<dbReference type="InterPro" id="IPR043129">
    <property type="entry name" value="ATPase_NBD"/>
</dbReference>
<keyword evidence="1" id="KW-0547">Nucleotide-binding</keyword>
<evidence type="ECO:0000256" key="5">
    <source>
        <dbReference type="SAM" id="Phobius"/>
    </source>
</evidence>
<dbReference type="Pfam" id="PF00012">
    <property type="entry name" value="HSP70"/>
    <property type="match status" value="1"/>
</dbReference>
<keyword evidence="5" id="KW-0812">Transmembrane</keyword>
<dbReference type="Gene3D" id="3.30.420.40">
    <property type="match status" value="2"/>
</dbReference>
<keyword evidence="2" id="KW-0067">ATP-binding</keyword>
<evidence type="ECO:0000256" key="3">
    <source>
        <dbReference type="ARBA" id="ARBA00023186"/>
    </source>
</evidence>
<dbReference type="RefSeq" id="WP_149654222.1">
    <property type="nucleotide sequence ID" value="NZ_VTZN01000065.1"/>
</dbReference>
<feature type="region of interest" description="Disordered" evidence="4">
    <location>
        <begin position="475"/>
        <end position="599"/>
    </location>
</feature>
<dbReference type="PANTHER" id="PTHR42749:SF1">
    <property type="entry name" value="CELL SHAPE-DETERMINING PROTEIN MREB"/>
    <property type="match status" value="1"/>
</dbReference>
<feature type="transmembrane region" description="Helical" evidence="5">
    <location>
        <begin position="450"/>
        <end position="472"/>
    </location>
</feature>
<dbReference type="SUPFAM" id="SSF53067">
    <property type="entry name" value="Actin-like ATPase domain"/>
    <property type="match status" value="1"/>
</dbReference>
<dbReference type="Gene3D" id="3.90.640.10">
    <property type="entry name" value="Actin, Chain A, domain 4"/>
    <property type="match status" value="1"/>
</dbReference>
<reference evidence="6 7" key="1">
    <citation type="submission" date="2019-09" db="EMBL/GenBank/DDBJ databases">
        <title>Report of infection by Mycobacterium simiae a patient suffering from pulmonary tuberculosis.</title>
        <authorList>
            <person name="Mohanty P.S."/>
            <person name="Bansal A.K."/>
            <person name="Singh H."/>
            <person name="Sharma S."/>
            <person name="Patil S.A."/>
            <person name="Upadhaya P."/>
            <person name="Singh P.K."/>
            <person name="Kumar D."/>
            <person name="Kumar S."/>
            <person name="Singh R.K."/>
            <person name="Chaudhary B."/>
        </authorList>
    </citation>
    <scope>NUCLEOTIDE SEQUENCE [LARGE SCALE GENOMIC DNA]</scope>
    <source>
        <strain evidence="6 7">JAL-560-SIM</strain>
    </source>
</reference>
<name>A0A5B1BMF8_MYCSI</name>
<dbReference type="EMBL" id="VTZN01000065">
    <property type="protein sequence ID" value="KAA1249938.1"/>
    <property type="molecule type" value="Genomic_DNA"/>
</dbReference>
<evidence type="ECO:0000256" key="4">
    <source>
        <dbReference type="SAM" id="MobiDB-lite"/>
    </source>
</evidence>
<comment type="caution">
    <text evidence="6">The sequence shown here is derived from an EMBL/GenBank/DDBJ whole genome shotgun (WGS) entry which is preliminary data.</text>
</comment>
<keyword evidence="5" id="KW-1133">Transmembrane helix</keyword>
<feature type="compositionally biased region" description="Low complexity" evidence="4">
    <location>
        <begin position="526"/>
        <end position="599"/>
    </location>
</feature>
<feature type="compositionally biased region" description="Pro residues" evidence="4">
    <location>
        <begin position="512"/>
        <end position="525"/>
    </location>
</feature>
<protein>
    <submittedName>
        <fullName evidence="6">Hsp70 family protein</fullName>
    </submittedName>
</protein>
<evidence type="ECO:0000256" key="2">
    <source>
        <dbReference type="ARBA" id="ARBA00022840"/>
    </source>
</evidence>
<evidence type="ECO:0000313" key="7">
    <source>
        <dbReference type="Proteomes" id="UP000324701"/>
    </source>
</evidence>
<organism evidence="6 7">
    <name type="scientific">Mycobacterium simiae</name>
    <name type="common">Mycobacterium habana</name>
    <dbReference type="NCBI Taxonomy" id="1784"/>
    <lineage>
        <taxon>Bacteria</taxon>
        <taxon>Bacillati</taxon>
        <taxon>Actinomycetota</taxon>
        <taxon>Actinomycetes</taxon>
        <taxon>Mycobacteriales</taxon>
        <taxon>Mycobacteriaceae</taxon>
        <taxon>Mycobacterium</taxon>
        <taxon>Mycobacterium simiae complex</taxon>
    </lineage>
</organism>
<gene>
    <name evidence="6" type="ORF">F0Q45_12300</name>
</gene>
<proteinExistence type="predicted"/>
<keyword evidence="7" id="KW-1185">Reference proteome</keyword>
<keyword evidence="3" id="KW-0143">Chaperone</keyword>
<dbReference type="OrthoDB" id="5173286at2"/>
<sequence>MSESLGLSIGVANLVAIRSGGIPMRRASVLRLFKHRAAEVGLPEENPDLTDSGLVLRGFVERVGDPAPLVAADGTKYLGETLTVEALDAMARMAGYGAPITIAAPAYWSEGQFAALRAALLTQPALARDGVSATVVSDATAALTTLHSRPGRPTSGVVALCDFGASGTSVTLGDAGAHLQQIGPTFRYRELSGDEIDQLILGHVLRVAPEIDSTEVSGTATHLGSVTRLLSGCRLAKEQLSSATMATISTGATGATGASVTLSRNEFEQLIAEPVDRFVRFIENILQRNGIQRTNVVAVATTGGGAAIPLLTSRLSEHLQVAIFTTPQPMFGAAIGAEILGLERSSAGAVTGAGPAVEAPTNIVGAVGLPTAAAPTAWVTPAGGEPTAANAASPTPLAWSEDANTGNEPVPYTGPDATGEYGRQATGFDDRQDQRYAAAAEPLPWYKRAAVVFSLAAAGLAIVVAAVLGLTLGPSKSKPVNTTSVAPEPPPPPITTTVIGPNNSPTVTVITQPPPATTTTAPPPVTTTTTQPTTTTTTSQATTTTTTTTTPPPTTTTQPTTTRPTTTSAATTTAPPTTTQPQPTTTAAPVTPTTAAPGA</sequence>